<name>A0ABW5ISM1_9FLAO</name>
<gene>
    <name evidence="3" type="ORF">ACFSTG_02065</name>
</gene>
<protein>
    <submittedName>
        <fullName evidence="3">Uncharacterized protein</fullName>
    </submittedName>
</protein>
<proteinExistence type="predicted"/>
<keyword evidence="2" id="KW-0812">Transmembrane</keyword>
<sequence>MHLKIMEPENTSNPKHSETTFPKEANREQSGKPIGNEPEKKSFLQVVKKVGFSVWVAVMVIGGVLAFLTSLLLL</sequence>
<dbReference type="RefSeq" id="WP_380747974.1">
    <property type="nucleotide sequence ID" value="NZ_JBHULT010000005.1"/>
</dbReference>
<dbReference type="Proteomes" id="UP001597468">
    <property type="component" value="Unassembled WGS sequence"/>
</dbReference>
<feature type="transmembrane region" description="Helical" evidence="2">
    <location>
        <begin position="50"/>
        <end position="73"/>
    </location>
</feature>
<feature type="region of interest" description="Disordered" evidence="1">
    <location>
        <begin position="1"/>
        <end position="38"/>
    </location>
</feature>
<organism evidence="3 4">
    <name type="scientific">Salinimicrobium flavum</name>
    <dbReference type="NCBI Taxonomy" id="1737065"/>
    <lineage>
        <taxon>Bacteria</taxon>
        <taxon>Pseudomonadati</taxon>
        <taxon>Bacteroidota</taxon>
        <taxon>Flavobacteriia</taxon>
        <taxon>Flavobacteriales</taxon>
        <taxon>Flavobacteriaceae</taxon>
        <taxon>Salinimicrobium</taxon>
    </lineage>
</organism>
<evidence type="ECO:0000313" key="4">
    <source>
        <dbReference type="Proteomes" id="UP001597468"/>
    </source>
</evidence>
<keyword evidence="2" id="KW-0472">Membrane</keyword>
<evidence type="ECO:0000256" key="2">
    <source>
        <dbReference type="SAM" id="Phobius"/>
    </source>
</evidence>
<accession>A0ABW5ISM1</accession>
<evidence type="ECO:0000313" key="3">
    <source>
        <dbReference type="EMBL" id="MFD2516671.1"/>
    </source>
</evidence>
<keyword evidence="2" id="KW-1133">Transmembrane helix</keyword>
<keyword evidence="4" id="KW-1185">Reference proteome</keyword>
<comment type="caution">
    <text evidence="3">The sequence shown here is derived from an EMBL/GenBank/DDBJ whole genome shotgun (WGS) entry which is preliminary data.</text>
</comment>
<reference evidence="4" key="1">
    <citation type="journal article" date="2019" name="Int. J. Syst. Evol. Microbiol.">
        <title>The Global Catalogue of Microorganisms (GCM) 10K type strain sequencing project: providing services to taxonomists for standard genome sequencing and annotation.</title>
        <authorList>
            <consortium name="The Broad Institute Genomics Platform"/>
            <consortium name="The Broad Institute Genome Sequencing Center for Infectious Disease"/>
            <person name="Wu L."/>
            <person name="Ma J."/>
        </authorList>
    </citation>
    <scope>NUCLEOTIDE SEQUENCE [LARGE SCALE GENOMIC DNA]</scope>
    <source>
        <strain evidence="4">KCTC 42585</strain>
    </source>
</reference>
<evidence type="ECO:0000256" key="1">
    <source>
        <dbReference type="SAM" id="MobiDB-lite"/>
    </source>
</evidence>
<dbReference type="EMBL" id="JBHULT010000005">
    <property type="protein sequence ID" value="MFD2516671.1"/>
    <property type="molecule type" value="Genomic_DNA"/>
</dbReference>